<evidence type="ECO:0000313" key="2">
    <source>
        <dbReference type="Proteomes" id="UP001338125"/>
    </source>
</evidence>
<keyword evidence="2" id="KW-1185">Reference proteome</keyword>
<organism evidence="1 2">
    <name type="scientific">Cladobotryum mycophilum</name>
    <dbReference type="NCBI Taxonomy" id="491253"/>
    <lineage>
        <taxon>Eukaryota</taxon>
        <taxon>Fungi</taxon>
        <taxon>Dikarya</taxon>
        <taxon>Ascomycota</taxon>
        <taxon>Pezizomycotina</taxon>
        <taxon>Sordariomycetes</taxon>
        <taxon>Hypocreomycetidae</taxon>
        <taxon>Hypocreales</taxon>
        <taxon>Hypocreaceae</taxon>
        <taxon>Cladobotryum</taxon>
    </lineage>
</organism>
<proteinExistence type="predicted"/>
<gene>
    <name evidence="1" type="ORF">PT974_06423</name>
</gene>
<name>A0ABR0SLD9_9HYPO</name>
<reference evidence="1 2" key="1">
    <citation type="submission" date="2024-01" db="EMBL/GenBank/DDBJ databases">
        <title>Complete genome of Cladobotryum mycophilum ATHUM6906.</title>
        <authorList>
            <person name="Christinaki A.C."/>
            <person name="Myridakis A.I."/>
            <person name="Kouvelis V.N."/>
        </authorList>
    </citation>
    <scope>NUCLEOTIDE SEQUENCE [LARGE SCALE GENOMIC DNA]</scope>
    <source>
        <strain evidence="1 2">ATHUM6906</strain>
    </source>
</reference>
<evidence type="ECO:0000313" key="1">
    <source>
        <dbReference type="EMBL" id="KAK5992998.1"/>
    </source>
</evidence>
<dbReference type="EMBL" id="JAVFKD010000012">
    <property type="protein sequence ID" value="KAK5992998.1"/>
    <property type="molecule type" value="Genomic_DNA"/>
</dbReference>
<comment type="caution">
    <text evidence="1">The sequence shown here is derived from an EMBL/GenBank/DDBJ whole genome shotgun (WGS) entry which is preliminary data.</text>
</comment>
<accession>A0ABR0SLD9</accession>
<protein>
    <submittedName>
        <fullName evidence="1">Uncharacterized protein</fullName>
    </submittedName>
</protein>
<sequence length="333" mass="38079">MAFQRPYTDLTREERLWYLRTQLEGHHRFDMYMQGVMRTYTPSIHEAHSLPAMGSYEFITTCNKSVPIYLMKGCWLLKGVLHNYVYRRWFKPYRSEIEHQRFICKFIQPKDAVGEASPSQSTINNIAFLHRSICAEVETCRRTYIETITSGAPPWGIVKNHQSFILQPLFQALLIIISPEHYNGEDSKTLGRLPVFLVRTGVGDGLSAPITFEPIADKIIDGYTGETTTTIKTTLETAIDFVIYLEAREATAFGLQPDPVAAWDPDTYLGMLRDEWEELVGDEPLVGPTSRFVDTDKYPEWLGSGQVFDSTHMVVQEQRELRHNAEGRAGETS</sequence>
<dbReference type="Proteomes" id="UP001338125">
    <property type="component" value="Unassembled WGS sequence"/>
</dbReference>